<name>A0A7S3A5U7_9RHOD</name>
<dbReference type="EMBL" id="HBHW01039982">
    <property type="protein sequence ID" value="CAE0062628.1"/>
    <property type="molecule type" value="Transcribed_RNA"/>
</dbReference>
<gene>
    <name evidence="6" type="ORF">RMAR00112_LOCUS30699</name>
    <name evidence="7" type="ORF">RMAR00112_LOCUS30704</name>
</gene>
<dbReference type="PANTHER" id="PTHR12900:SF0">
    <property type="entry name" value="CHECKPOINT PROTEIN"/>
    <property type="match status" value="1"/>
</dbReference>
<dbReference type="PANTHER" id="PTHR12900">
    <property type="entry name" value="MITOTIC AND DNA DAMAGE CHECKPOINT PROTEIN HUS1"/>
    <property type="match status" value="1"/>
</dbReference>
<organism evidence="6">
    <name type="scientific">Rhodosorus marinus</name>
    <dbReference type="NCBI Taxonomy" id="101924"/>
    <lineage>
        <taxon>Eukaryota</taxon>
        <taxon>Rhodophyta</taxon>
        <taxon>Stylonematophyceae</taxon>
        <taxon>Stylonematales</taxon>
        <taxon>Stylonemataceae</taxon>
        <taxon>Rhodosorus</taxon>
    </lineage>
</organism>
<reference evidence="6" key="1">
    <citation type="submission" date="2021-01" db="EMBL/GenBank/DDBJ databases">
        <authorList>
            <person name="Corre E."/>
            <person name="Pelletier E."/>
            <person name="Niang G."/>
            <person name="Scheremetjew M."/>
            <person name="Finn R."/>
            <person name="Kale V."/>
            <person name="Holt S."/>
            <person name="Cochrane G."/>
            <person name="Meng A."/>
            <person name="Brown T."/>
            <person name="Cohen L."/>
        </authorList>
    </citation>
    <scope>NUCLEOTIDE SEQUENCE</scope>
    <source>
        <strain evidence="6">CCMP 769</strain>
    </source>
</reference>
<evidence type="ECO:0000256" key="2">
    <source>
        <dbReference type="ARBA" id="ARBA00005563"/>
    </source>
</evidence>
<protein>
    <recommendedName>
        <fullName evidence="4">Checkpoint protein</fullName>
    </recommendedName>
</protein>
<dbReference type="GO" id="GO:0005730">
    <property type="term" value="C:nucleolus"/>
    <property type="evidence" value="ECO:0007669"/>
    <property type="project" value="InterPro"/>
</dbReference>
<dbReference type="AlphaFoldDB" id="A0A7S3A5U7"/>
<dbReference type="GO" id="GO:0033314">
    <property type="term" value="P:mitotic DNA replication checkpoint signaling"/>
    <property type="evidence" value="ECO:0007669"/>
    <property type="project" value="TreeGrafter"/>
</dbReference>
<accession>A0A7S3A5U7</accession>
<comment type="subcellular location">
    <subcellularLocation>
        <location evidence="1">Nucleus</location>
    </subcellularLocation>
</comment>
<dbReference type="GO" id="GO:0000723">
    <property type="term" value="P:telomere maintenance"/>
    <property type="evidence" value="ECO:0007669"/>
    <property type="project" value="TreeGrafter"/>
</dbReference>
<comment type="similarity">
    <text evidence="2 4">Belongs to the HUS1 family.</text>
</comment>
<dbReference type="EMBL" id="HBHW01039987">
    <property type="protein sequence ID" value="CAE0062633.1"/>
    <property type="molecule type" value="Transcribed_RNA"/>
</dbReference>
<dbReference type="PIRSF" id="PIRSF011312">
    <property type="entry name" value="Cell_cycle_HUS1"/>
    <property type="match status" value="1"/>
</dbReference>
<evidence type="ECO:0000256" key="5">
    <source>
        <dbReference type="SAM" id="SignalP"/>
    </source>
</evidence>
<dbReference type="InterPro" id="IPR007150">
    <property type="entry name" value="HUS1/Mec3"/>
</dbReference>
<dbReference type="GO" id="GO:0035861">
    <property type="term" value="C:site of double-strand break"/>
    <property type="evidence" value="ECO:0007669"/>
    <property type="project" value="TreeGrafter"/>
</dbReference>
<evidence type="ECO:0000256" key="4">
    <source>
        <dbReference type="PIRNR" id="PIRNR011312"/>
    </source>
</evidence>
<evidence type="ECO:0000256" key="1">
    <source>
        <dbReference type="ARBA" id="ARBA00004123"/>
    </source>
</evidence>
<evidence type="ECO:0000313" key="7">
    <source>
        <dbReference type="EMBL" id="CAE0062633.1"/>
    </source>
</evidence>
<feature type="chain" id="PRO_5035593327" description="Checkpoint protein" evidence="5">
    <location>
        <begin position="22"/>
        <end position="327"/>
    </location>
</feature>
<dbReference type="GO" id="GO:0031573">
    <property type="term" value="P:mitotic intra-S DNA damage checkpoint signaling"/>
    <property type="evidence" value="ECO:0007669"/>
    <property type="project" value="TreeGrafter"/>
</dbReference>
<dbReference type="Gene3D" id="3.70.10.10">
    <property type="match status" value="1"/>
</dbReference>
<evidence type="ECO:0000256" key="3">
    <source>
        <dbReference type="ARBA" id="ARBA00023242"/>
    </source>
</evidence>
<keyword evidence="5" id="KW-0732">Signal</keyword>
<proteinExistence type="inferred from homology"/>
<dbReference type="GO" id="GO:0044778">
    <property type="term" value="P:meiotic DNA integrity checkpoint signaling"/>
    <property type="evidence" value="ECO:0007669"/>
    <property type="project" value="TreeGrafter"/>
</dbReference>
<dbReference type="InterPro" id="IPR016580">
    <property type="entry name" value="HUS1"/>
</dbReference>
<dbReference type="Pfam" id="PF04005">
    <property type="entry name" value="Hus1"/>
    <property type="match status" value="1"/>
</dbReference>
<sequence>MRFKTRLRVGRIAALLRVVQALQKVDRRCILHLTPQEDDQIRLILFPTALSSVAAYTGLPKSYWFDGYRIESQSGNNIGMEVDLQNLDRALKSAAGGDAVVIKLAKKGVPVLTFDIRTALGPILQDLPVSIMSSTRLEECQEPDSATLQGVVLPSLANLCSVVERLKALGNHASIKTVVGERSSFTIEAASDAANLSASYDGIEHARHNRQNFSAPTGYPLWCADEINLCAGLEVEPSSSMGDARECEVELEVKNFGKALFAHQILPDQVLCYLLRNSVVVKVSAEAVQINYHVSSRAFYANLQSQSRVDTNQNFASVQLQIPVLAS</sequence>
<dbReference type="GO" id="GO:0030896">
    <property type="term" value="C:checkpoint clamp complex"/>
    <property type="evidence" value="ECO:0007669"/>
    <property type="project" value="InterPro"/>
</dbReference>
<keyword evidence="3" id="KW-0539">Nucleus</keyword>
<evidence type="ECO:0000313" key="6">
    <source>
        <dbReference type="EMBL" id="CAE0062628.1"/>
    </source>
</evidence>
<dbReference type="GO" id="GO:0000724">
    <property type="term" value="P:double-strand break repair via homologous recombination"/>
    <property type="evidence" value="ECO:0007669"/>
    <property type="project" value="TreeGrafter"/>
</dbReference>
<feature type="signal peptide" evidence="5">
    <location>
        <begin position="1"/>
        <end position="21"/>
    </location>
</feature>
<dbReference type="GO" id="GO:0006289">
    <property type="term" value="P:nucleotide-excision repair"/>
    <property type="evidence" value="ECO:0007669"/>
    <property type="project" value="TreeGrafter"/>
</dbReference>